<name>A0A0D3J319_EMIH1</name>
<dbReference type="RefSeq" id="XP_005770333.1">
    <property type="nucleotide sequence ID" value="XM_005770276.1"/>
</dbReference>
<dbReference type="Proteomes" id="UP000013827">
    <property type="component" value="Unassembled WGS sequence"/>
</dbReference>
<reference evidence="1" key="2">
    <citation type="submission" date="2024-10" db="UniProtKB">
        <authorList>
            <consortium name="EnsemblProtists"/>
        </authorList>
    </citation>
    <scope>IDENTIFICATION</scope>
</reference>
<dbReference type="EnsemblProtists" id="EOD28579">
    <property type="protein sequence ID" value="EOD28579"/>
    <property type="gene ID" value="EMIHUDRAFT_450034"/>
</dbReference>
<dbReference type="HOGENOM" id="CLU_1910592_0_0_1"/>
<dbReference type="KEGG" id="ehx:EMIHUDRAFT_450034"/>
<keyword evidence="2" id="KW-1185">Reference proteome</keyword>
<dbReference type="eggNOG" id="ENOG502SDPW">
    <property type="taxonomic scope" value="Eukaryota"/>
</dbReference>
<dbReference type="AlphaFoldDB" id="A0A0D3J319"/>
<dbReference type="PaxDb" id="2903-EOD17904"/>
<dbReference type="GeneID" id="17274125"/>
<accession>A0A0D3J319</accession>
<dbReference type="KEGG" id="ehx:EMIHUDRAFT_451359"/>
<dbReference type="EnsemblProtists" id="EOD17904">
    <property type="protein sequence ID" value="EOD17904"/>
    <property type="gene ID" value="EMIHUDRAFT_451359"/>
</dbReference>
<dbReference type="RefSeq" id="XP_005781008.1">
    <property type="nucleotide sequence ID" value="XM_005780951.1"/>
</dbReference>
<dbReference type="OMA" id="WEVQYLV"/>
<evidence type="ECO:0000313" key="2">
    <source>
        <dbReference type="Proteomes" id="UP000013827"/>
    </source>
</evidence>
<organism evidence="1 2">
    <name type="scientific">Emiliania huxleyi (strain CCMP1516)</name>
    <dbReference type="NCBI Taxonomy" id="280463"/>
    <lineage>
        <taxon>Eukaryota</taxon>
        <taxon>Haptista</taxon>
        <taxon>Haptophyta</taxon>
        <taxon>Prymnesiophyceae</taxon>
        <taxon>Isochrysidales</taxon>
        <taxon>Noelaerhabdaceae</taxon>
        <taxon>Emiliania</taxon>
    </lineage>
</organism>
<evidence type="ECO:0000313" key="1">
    <source>
        <dbReference type="EnsemblProtists" id="EOD17904"/>
    </source>
</evidence>
<proteinExistence type="predicted"/>
<protein>
    <submittedName>
        <fullName evidence="1">Uncharacterized protein</fullName>
    </submittedName>
</protein>
<reference evidence="2" key="1">
    <citation type="journal article" date="2013" name="Nature">
        <title>Pan genome of the phytoplankton Emiliania underpins its global distribution.</title>
        <authorList>
            <person name="Read B.A."/>
            <person name="Kegel J."/>
            <person name="Klute M.J."/>
            <person name="Kuo A."/>
            <person name="Lefebvre S.C."/>
            <person name="Maumus F."/>
            <person name="Mayer C."/>
            <person name="Miller J."/>
            <person name="Monier A."/>
            <person name="Salamov A."/>
            <person name="Young J."/>
            <person name="Aguilar M."/>
            <person name="Claverie J.M."/>
            <person name="Frickenhaus S."/>
            <person name="Gonzalez K."/>
            <person name="Herman E.K."/>
            <person name="Lin Y.C."/>
            <person name="Napier J."/>
            <person name="Ogata H."/>
            <person name="Sarno A.F."/>
            <person name="Shmutz J."/>
            <person name="Schroeder D."/>
            <person name="de Vargas C."/>
            <person name="Verret F."/>
            <person name="von Dassow P."/>
            <person name="Valentin K."/>
            <person name="Van de Peer Y."/>
            <person name="Wheeler G."/>
            <person name="Dacks J.B."/>
            <person name="Delwiche C.F."/>
            <person name="Dyhrman S.T."/>
            <person name="Glockner G."/>
            <person name="John U."/>
            <person name="Richards T."/>
            <person name="Worden A.Z."/>
            <person name="Zhang X."/>
            <person name="Grigoriev I.V."/>
            <person name="Allen A.E."/>
            <person name="Bidle K."/>
            <person name="Borodovsky M."/>
            <person name="Bowler C."/>
            <person name="Brownlee C."/>
            <person name="Cock J.M."/>
            <person name="Elias M."/>
            <person name="Gladyshev V.N."/>
            <person name="Groth M."/>
            <person name="Guda C."/>
            <person name="Hadaegh A."/>
            <person name="Iglesias-Rodriguez M.D."/>
            <person name="Jenkins J."/>
            <person name="Jones B.M."/>
            <person name="Lawson T."/>
            <person name="Leese F."/>
            <person name="Lindquist E."/>
            <person name="Lobanov A."/>
            <person name="Lomsadze A."/>
            <person name="Malik S.B."/>
            <person name="Marsh M.E."/>
            <person name="Mackinder L."/>
            <person name="Mock T."/>
            <person name="Mueller-Roeber B."/>
            <person name="Pagarete A."/>
            <person name="Parker M."/>
            <person name="Probert I."/>
            <person name="Quesneville H."/>
            <person name="Raines C."/>
            <person name="Rensing S.A."/>
            <person name="Riano-Pachon D.M."/>
            <person name="Richier S."/>
            <person name="Rokitta S."/>
            <person name="Shiraiwa Y."/>
            <person name="Soanes D.M."/>
            <person name="van der Giezen M."/>
            <person name="Wahlund T.M."/>
            <person name="Williams B."/>
            <person name="Wilson W."/>
            <person name="Wolfe G."/>
            <person name="Wurch L.L."/>
        </authorList>
    </citation>
    <scope>NUCLEOTIDE SEQUENCE</scope>
</reference>
<sequence length="133" mass="14375">MADAGPSISALSAGPNNCALEEAITLEMDFTTPRELPAGSWRVRFVADTAGSCKVVELGSTDAQRYPEGPGKMRFHRDSLDVMHLQRAILCNVGLMTATLLDGDDEVLEVPMVVHVTPDSAGKLFRSIYNPLE</sequence>
<dbReference type="GeneID" id="17263933"/>